<proteinExistence type="predicted"/>
<reference evidence="1" key="1">
    <citation type="journal article" date="2020" name="Nature">
        <title>Giant virus diversity and host interactions through global metagenomics.</title>
        <authorList>
            <person name="Schulz F."/>
            <person name="Roux S."/>
            <person name="Paez-Espino D."/>
            <person name="Jungbluth S."/>
            <person name="Walsh D.A."/>
            <person name="Denef V.J."/>
            <person name="McMahon K.D."/>
            <person name="Konstantinidis K.T."/>
            <person name="Eloe-Fadrosh E.A."/>
            <person name="Kyrpides N.C."/>
            <person name="Woyke T."/>
        </authorList>
    </citation>
    <scope>NUCLEOTIDE SEQUENCE</scope>
    <source>
        <strain evidence="1">GVMAG-M-3300013004-44</strain>
    </source>
</reference>
<evidence type="ECO:0000313" key="1">
    <source>
        <dbReference type="EMBL" id="QHS91157.1"/>
    </source>
</evidence>
<accession>A0A6C0BFS3</accession>
<dbReference type="AlphaFoldDB" id="A0A6C0BFS3"/>
<organism evidence="1">
    <name type="scientific">viral metagenome</name>
    <dbReference type="NCBI Taxonomy" id="1070528"/>
    <lineage>
        <taxon>unclassified sequences</taxon>
        <taxon>metagenomes</taxon>
        <taxon>organismal metagenomes</taxon>
    </lineage>
</organism>
<name>A0A6C0BFS3_9ZZZZ</name>
<dbReference type="EMBL" id="MN739155">
    <property type="protein sequence ID" value="QHS91157.1"/>
    <property type="molecule type" value="Genomic_DNA"/>
</dbReference>
<sequence length="142" mass="16999">MQATMEEKQHSTWYEVETDIALWKSTCPCGKDFLVHVAKIPLCPSCEKQMEMPTVLTQEQLDLFLDETNVFLPYTEEDVDIDTQIDAKNALEESLQQFDWWFGDRIQIQFIWNELRESHHSWEPVRKYLESAYVEAYHRDDY</sequence>
<protein>
    <submittedName>
        <fullName evidence="1">Uncharacterized protein</fullName>
    </submittedName>
</protein>